<dbReference type="AlphaFoldDB" id="A0A319EED5"/>
<protein>
    <submittedName>
        <fullName evidence="3">Uncharacterized protein</fullName>
    </submittedName>
</protein>
<accession>A0A319EED5</accession>
<evidence type="ECO:0000313" key="3">
    <source>
        <dbReference type="EMBL" id="PYI07910.1"/>
    </source>
</evidence>
<keyword evidence="2" id="KW-0539">Nucleus</keyword>
<keyword evidence="4" id="KW-1185">Reference proteome</keyword>
<dbReference type="EMBL" id="KZ826338">
    <property type="protein sequence ID" value="PYI07910.1"/>
    <property type="molecule type" value="Genomic_DNA"/>
</dbReference>
<dbReference type="GO" id="GO:0005634">
    <property type="term" value="C:nucleus"/>
    <property type="evidence" value="ECO:0007669"/>
    <property type="project" value="UniProtKB-SubCell"/>
</dbReference>
<dbReference type="Proteomes" id="UP000248423">
    <property type="component" value="Unassembled WGS sequence"/>
</dbReference>
<gene>
    <name evidence="3" type="ORF">BO78DRAFT_442406</name>
</gene>
<sequence length="393" mass="44397">MSLPMCWTRVVSFPSLSSPKFCRGDRSILSSCAVPCVFLREKRFESQILARRSYFAAVREISAKIESGSLGPRDDELLVAIVWLCVFENSQVENGLQGDIHLEALSKLLFLRQPLNQTSASSGALALERICVESFIYHSAMATLFNGRRDASDLVEQMVKKYEDSLAPMGSSHSLTALSQTVFQSPVLGAPCDIFLVLMQATRHVRRGENLTFEEEMDAWKQYSEIRGWERALDARCAHMRETRVWMGKIYAVTVRVMLIHVLFTATSRQSTAASWHTEVSTLQTETRHMLEMAEFYLHQTWAKFLLWPLAILGAVSTCHEDIHRVRSLLRQVVERSHCSTAVLVQNVLEQRVWARLSPPFEADVSLSMDGLRTVLNEKVMLEAATSFTASTS</sequence>
<dbReference type="InterPro" id="IPR021858">
    <property type="entry name" value="Fun_TF"/>
</dbReference>
<dbReference type="STRING" id="1448318.A0A319EED5"/>
<dbReference type="PANTHER" id="PTHR37534">
    <property type="entry name" value="TRANSCRIPTIONAL ACTIVATOR PROTEIN UGA3"/>
    <property type="match status" value="1"/>
</dbReference>
<evidence type="ECO:0000256" key="1">
    <source>
        <dbReference type="ARBA" id="ARBA00004123"/>
    </source>
</evidence>
<dbReference type="OrthoDB" id="4937900at2759"/>
<comment type="subcellular location">
    <subcellularLocation>
        <location evidence="1">Nucleus</location>
    </subcellularLocation>
</comment>
<dbReference type="Pfam" id="PF11951">
    <property type="entry name" value="Fungal_trans_2"/>
    <property type="match status" value="1"/>
</dbReference>
<proteinExistence type="predicted"/>
<dbReference type="VEuPathDB" id="FungiDB:BO78DRAFT_442406"/>
<evidence type="ECO:0000256" key="2">
    <source>
        <dbReference type="ARBA" id="ARBA00023242"/>
    </source>
</evidence>
<organism evidence="3 4">
    <name type="scientific">Aspergillus sclerotiicarbonarius (strain CBS 121057 / IBT 28362)</name>
    <dbReference type="NCBI Taxonomy" id="1448318"/>
    <lineage>
        <taxon>Eukaryota</taxon>
        <taxon>Fungi</taxon>
        <taxon>Dikarya</taxon>
        <taxon>Ascomycota</taxon>
        <taxon>Pezizomycotina</taxon>
        <taxon>Eurotiomycetes</taxon>
        <taxon>Eurotiomycetidae</taxon>
        <taxon>Eurotiales</taxon>
        <taxon>Aspergillaceae</taxon>
        <taxon>Aspergillus</taxon>
        <taxon>Aspergillus subgen. Circumdati</taxon>
    </lineage>
</organism>
<dbReference type="PANTHER" id="PTHR37534:SF46">
    <property type="entry name" value="ZN(II)2CYS6 TRANSCRIPTION FACTOR (EUROFUNG)"/>
    <property type="match status" value="1"/>
</dbReference>
<evidence type="ECO:0000313" key="4">
    <source>
        <dbReference type="Proteomes" id="UP000248423"/>
    </source>
</evidence>
<reference evidence="3 4" key="1">
    <citation type="submission" date="2018-02" db="EMBL/GenBank/DDBJ databases">
        <title>The genomes of Aspergillus section Nigri reveals drivers in fungal speciation.</title>
        <authorList>
            <consortium name="DOE Joint Genome Institute"/>
            <person name="Vesth T.C."/>
            <person name="Nybo J."/>
            <person name="Theobald S."/>
            <person name="Brandl J."/>
            <person name="Frisvad J.C."/>
            <person name="Nielsen K.F."/>
            <person name="Lyhne E.K."/>
            <person name="Kogle M.E."/>
            <person name="Kuo A."/>
            <person name="Riley R."/>
            <person name="Clum A."/>
            <person name="Nolan M."/>
            <person name="Lipzen A."/>
            <person name="Salamov A."/>
            <person name="Henrissat B."/>
            <person name="Wiebenga A."/>
            <person name="De vries R.P."/>
            <person name="Grigoriev I.V."/>
            <person name="Mortensen U.H."/>
            <person name="Andersen M.R."/>
            <person name="Baker S.E."/>
        </authorList>
    </citation>
    <scope>NUCLEOTIDE SEQUENCE [LARGE SCALE GENOMIC DNA]</scope>
    <source>
        <strain evidence="3 4">CBS 121057</strain>
    </source>
</reference>
<name>A0A319EED5_ASPSB</name>